<feature type="transmembrane region" description="Helical" evidence="5">
    <location>
        <begin position="254"/>
        <end position="272"/>
    </location>
</feature>
<feature type="transmembrane region" description="Helical" evidence="5">
    <location>
        <begin position="105"/>
        <end position="123"/>
    </location>
</feature>
<evidence type="ECO:0000256" key="3">
    <source>
        <dbReference type="ARBA" id="ARBA00022989"/>
    </source>
</evidence>
<dbReference type="GO" id="GO:0016020">
    <property type="term" value="C:membrane"/>
    <property type="evidence" value="ECO:0007669"/>
    <property type="project" value="UniProtKB-SubCell"/>
</dbReference>
<feature type="transmembrane region" description="Helical" evidence="5">
    <location>
        <begin position="385"/>
        <end position="404"/>
    </location>
</feature>
<dbReference type="Proteomes" id="UP000176527">
    <property type="component" value="Unassembled WGS sequence"/>
</dbReference>
<dbReference type="InterPro" id="IPR007016">
    <property type="entry name" value="O-antigen_ligase-rel_domated"/>
</dbReference>
<comment type="subcellular location">
    <subcellularLocation>
        <location evidence="1">Membrane</location>
        <topology evidence="1">Multi-pass membrane protein</topology>
    </subcellularLocation>
</comment>
<dbReference type="Pfam" id="PF04932">
    <property type="entry name" value="Wzy_C"/>
    <property type="match status" value="1"/>
</dbReference>
<dbReference type="AlphaFoldDB" id="A0A1F5KBK1"/>
<dbReference type="EMBL" id="MFDE01000025">
    <property type="protein sequence ID" value="OGE38269.1"/>
    <property type="molecule type" value="Genomic_DNA"/>
</dbReference>
<evidence type="ECO:0000313" key="7">
    <source>
        <dbReference type="EMBL" id="OGE38269.1"/>
    </source>
</evidence>
<feature type="transmembrane region" description="Helical" evidence="5">
    <location>
        <begin position="188"/>
        <end position="206"/>
    </location>
</feature>
<evidence type="ECO:0000259" key="6">
    <source>
        <dbReference type="Pfam" id="PF04932"/>
    </source>
</evidence>
<accession>A0A1F5KBK1</accession>
<feature type="transmembrane region" description="Helical" evidence="5">
    <location>
        <begin position="75"/>
        <end position="93"/>
    </location>
</feature>
<feature type="transmembrane region" description="Helical" evidence="5">
    <location>
        <begin position="416"/>
        <end position="438"/>
    </location>
</feature>
<feature type="transmembrane region" description="Helical" evidence="5">
    <location>
        <begin position="130"/>
        <end position="148"/>
    </location>
</feature>
<comment type="caution">
    <text evidence="7">The sequence shown here is derived from an EMBL/GenBank/DDBJ whole genome shotgun (WGS) entry which is preliminary data.</text>
</comment>
<keyword evidence="4 5" id="KW-0472">Membrane</keyword>
<evidence type="ECO:0000256" key="5">
    <source>
        <dbReference type="SAM" id="Phobius"/>
    </source>
</evidence>
<proteinExistence type="predicted"/>
<protein>
    <recommendedName>
        <fullName evidence="6">O-antigen ligase-related domain-containing protein</fullName>
    </recommendedName>
</protein>
<feature type="transmembrane region" description="Helical" evidence="5">
    <location>
        <begin position="7"/>
        <end position="26"/>
    </location>
</feature>
<dbReference type="InterPro" id="IPR051533">
    <property type="entry name" value="WaaL-like"/>
</dbReference>
<keyword evidence="3 5" id="KW-1133">Transmembrane helix</keyword>
<evidence type="ECO:0000256" key="4">
    <source>
        <dbReference type="ARBA" id="ARBA00023136"/>
    </source>
</evidence>
<name>A0A1F5KBK1_9BACT</name>
<sequence>MGKSSSAFEKYLFFGVLGLFVFIPLYPKFPLFSVPGTYVAVRLEDFLIGLVIVWFFIAKLSEVKKIINEPVTKSILLYWGVGALSLFSAITITHTVSPHLGLLHFLRRIEFMALFFVAYSAFTSYWQFKLWFKVMLFVTLAVALYGFGQQWLNFPVVSTTNKEFSKGLLLFLTPDARVNSTFAGHYDLAVYLMFFIVLAASFFVYYKKIINKVLLAGISGLSFLLLAMTAARVSFFALICGILILFWMVKQKKLIIVMIFLSLFALAISPELRHRTVATLTVNLIGGGGPKYTPPPQSDNPTKHFSIENAASGVATPAGVPVDVAPGEPLNTTELGVFRSFGIRFDVEWPRAIRAFLKNPFLGTGYSSITIATDNDYLRMLGETGILGFASLLLVFFIIVKKIWKFLRFTEKNQSYYFVAGIFCSVIALALNAIFIDVLESSKVAELLWLTLGATFALIKLERK</sequence>
<keyword evidence="2 5" id="KW-0812">Transmembrane</keyword>
<dbReference type="PANTHER" id="PTHR37422">
    <property type="entry name" value="TEICHURONIC ACID BIOSYNTHESIS PROTEIN TUAE"/>
    <property type="match status" value="1"/>
</dbReference>
<reference evidence="7 8" key="1">
    <citation type="journal article" date="2016" name="Nat. Commun.">
        <title>Thousands of microbial genomes shed light on interconnected biogeochemical processes in an aquifer system.</title>
        <authorList>
            <person name="Anantharaman K."/>
            <person name="Brown C.T."/>
            <person name="Hug L.A."/>
            <person name="Sharon I."/>
            <person name="Castelle C.J."/>
            <person name="Probst A.J."/>
            <person name="Thomas B.C."/>
            <person name="Singh A."/>
            <person name="Wilkins M.J."/>
            <person name="Karaoz U."/>
            <person name="Brodie E.L."/>
            <person name="Williams K.H."/>
            <person name="Hubbard S.S."/>
            <person name="Banfield J.F."/>
        </authorList>
    </citation>
    <scope>NUCLEOTIDE SEQUENCE [LARGE SCALE GENOMIC DNA]</scope>
</reference>
<feature type="transmembrane region" description="Helical" evidence="5">
    <location>
        <begin position="46"/>
        <end position="63"/>
    </location>
</feature>
<gene>
    <name evidence="7" type="ORF">A3F00_03010</name>
</gene>
<evidence type="ECO:0000256" key="2">
    <source>
        <dbReference type="ARBA" id="ARBA00022692"/>
    </source>
</evidence>
<evidence type="ECO:0000313" key="8">
    <source>
        <dbReference type="Proteomes" id="UP000176527"/>
    </source>
</evidence>
<dbReference type="PANTHER" id="PTHR37422:SF13">
    <property type="entry name" value="LIPOPOLYSACCHARIDE BIOSYNTHESIS PROTEIN PA4999-RELATED"/>
    <property type="match status" value="1"/>
</dbReference>
<feature type="domain" description="O-antigen ligase-related" evidence="6">
    <location>
        <begin position="220"/>
        <end position="392"/>
    </location>
</feature>
<feature type="transmembrane region" description="Helical" evidence="5">
    <location>
        <begin position="218"/>
        <end position="248"/>
    </location>
</feature>
<evidence type="ECO:0000256" key="1">
    <source>
        <dbReference type="ARBA" id="ARBA00004141"/>
    </source>
</evidence>
<organism evidence="7 8">
    <name type="scientific">Candidatus Daviesbacteria bacterium RIFCSPHIGHO2_12_FULL_37_11</name>
    <dbReference type="NCBI Taxonomy" id="1797777"/>
    <lineage>
        <taxon>Bacteria</taxon>
        <taxon>Candidatus Daviesiibacteriota</taxon>
    </lineage>
</organism>